<dbReference type="SUPFAM" id="SSF51445">
    <property type="entry name" value="(Trans)glycosidases"/>
    <property type="match status" value="1"/>
</dbReference>
<evidence type="ECO:0000256" key="7">
    <source>
        <dbReference type="RuleBase" id="RU361153"/>
    </source>
</evidence>
<evidence type="ECO:0000313" key="10">
    <source>
        <dbReference type="EMBL" id="GEO04279.1"/>
    </source>
</evidence>
<sequence length="361" mass="41129">MSLSNLNRRRFIKTSLGFSAALFLNIPATAEILRKPSAKKLPRWRGFNLLEKFNGANNQPFQEADFQMMADWGFDFARLPMSYHCWARPDNWLQLNESVLQEVDQAVAYGDKHKVHVNLNLHRIPGYCVNPPAEPLNLWQDEKALDAAAFHWQHLAKRYKGISNKKVSFDLINEPANVAEADYVRVVTRLVEAIRAADPKRLIIADGMQYGTKPVFSLVPLKVGQSTRGYGPFQLTHYKASWAAGSDTWPVPAWPYQQGANNIWDKARLKNETYAPWKKLAGQGAGVHVGEWGAYNKTPHAVALAWMKDNLEIYKENGWGWSLWNLRGAFGVLDSARADVTYEDYQGHQLDRQMLDLLRAY</sequence>
<dbReference type="RefSeq" id="WP_146897546.1">
    <property type="nucleotide sequence ID" value="NZ_BJYS01000013.1"/>
</dbReference>
<keyword evidence="8" id="KW-0732">Signal</keyword>
<evidence type="ECO:0000256" key="8">
    <source>
        <dbReference type="SAM" id="SignalP"/>
    </source>
</evidence>
<keyword evidence="3" id="KW-0136">Cellulose degradation</keyword>
<dbReference type="InterPro" id="IPR017853">
    <property type="entry name" value="GH"/>
</dbReference>
<keyword evidence="5 7" id="KW-0326">Glycosidase</keyword>
<dbReference type="GO" id="GO:0005576">
    <property type="term" value="C:extracellular region"/>
    <property type="evidence" value="ECO:0007669"/>
    <property type="project" value="TreeGrafter"/>
</dbReference>
<accession>A0A512AX28</accession>
<dbReference type="InterPro" id="IPR050386">
    <property type="entry name" value="Glycosyl_hydrolase_5"/>
</dbReference>
<feature type="signal peptide" evidence="8">
    <location>
        <begin position="1"/>
        <end position="30"/>
    </location>
</feature>
<dbReference type="Gene3D" id="3.20.20.80">
    <property type="entry name" value="Glycosidases"/>
    <property type="match status" value="1"/>
</dbReference>
<dbReference type="PANTHER" id="PTHR31297">
    <property type="entry name" value="GLUCAN ENDO-1,6-BETA-GLUCOSIDASE B"/>
    <property type="match status" value="1"/>
</dbReference>
<keyword evidence="4" id="KW-0119">Carbohydrate metabolism</keyword>
<evidence type="ECO:0000256" key="4">
    <source>
        <dbReference type="ARBA" id="ARBA00023277"/>
    </source>
</evidence>
<dbReference type="AlphaFoldDB" id="A0A512AX28"/>
<evidence type="ECO:0000256" key="3">
    <source>
        <dbReference type="ARBA" id="ARBA00023001"/>
    </source>
</evidence>
<dbReference type="Pfam" id="PF00150">
    <property type="entry name" value="Cellulase"/>
    <property type="match status" value="1"/>
</dbReference>
<dbReference type="InterPro" id="IPR006311">
    <property type="entry name" value="TAT_signal"/>
</dbReference>
<evidence type="ECO:0000256" key="2">
    <source>
        <dbReference type="ARBA" id="ARBA00022801"/>
    </source>
</evidence>
<evidence type="ECO:0000259" key="9">
    <source>
        <dbReference type="Pfam" id="PF00150"/>
    </source>
</evidence>
<keyword evidence="6" id="KW-0624">Polysaccharide degradation</keyword>
<dbReference type="EMBL" id="BJYS01000013">
    <property type="protein sequence ID" value="GEO04279.1"/>
    <property type="molecule type" value="Genomic_DNA"/>
</dbReference>
<protein>
    <submittedName>
        <fullName evidence="10">Endoglucanase</fullName>
    </submittedName>
</protein>
<feature type="domain" description="Glycoside hydrolase family 5" evidence="9">
    <location>
        <begin position="46"/>
        <end position="327"/>
    </location>
</feature>
<evidence type="ECO:0000256" key="5">
    <source>
        <dbReference type="ARBA" id="ARBA00023295"/>
    </source>
</evidence>
<organism evidence="10 11">
    <name type="scientific">Adhaeribacter aerolatus</name>
    <dbReference type="NCBI Taxonomy" id="670289"/>
    <lineage>
        <taxon>Bacteria</taxon>
        <taxon>Pseudomonadati</taxon>
        <taxon>Bacteroidota</taxon>
        <taxon>Cytophagia</taxon>
        <taxon>Cytophagales</taxon>
        <taxon>Hymenobacteraceae</taxon>
        <taxon>Adhaeribacter</taxon>
    </lineage>
</organism>
<dbReference type="PANTHER" id="PTHR31297:SF41">
    <property type="entry name" value="ENDOGLUCANASE, PUTATIVE (AFU_ORTHOLOGUE AFUA_5G01830)-RELATED"/>
    <property type="match status" value="1"/>
</dbReference>
<comment type="similarity">
    <text evidence="1 7">Belongs to the glycosyl hydrolase 5 (cellulase A) family.</text>
</comment>
<evidence type="ECO:0000313" key="11">
    <source>
        <dbReference type="Proteomes" id="UP000321532"/>
    </source>
</evidence>
<dbReference type="GO" id="GO:0030245">
    <property type="term" value="P:cellulose catabolic process"/>
    <property type="evidence" value="ECO:0007669"/>
    <property type="project" value="UniProtKB-KW"/>
</dbReference>
<gene>
    <name evidence="10" type="ORF">AAE02nite_19430</name>
</gene>
<dbReference type="OrthoDB" id="9800955at2"/>
<comment type="caution">
    <text evidence="10">The sequence shown here is derived from an EMBL/GenBank/DDBJ whole genome shotgun (WGS) entry which is preliminary data.</text>
</comment>
<dbReference type="GO" id="GO:0009986">
    <property type="term" value="C:cell surface"/>
    <property type="evidence" value="ECO:0007669"/>
    <property type="project" value="TreeGrafter"/>
</dbReference>
<dbReference type="InterPro" id="IPR001547">
    <property type="entry name" value="Glyco_hydro_5"/>
</dbReference>
<evidence type="ECO:0000256" key="6">
    <source>
        <dbReference type="ARBA" id="ARBA00023326"/>
    </source>
</evidence>
<feature type="chain" id="PRO_5021812980" evidence="8">
    <location>
        <begin position="31"/>
        <end position="361"/>
    </location>
</feature>
<dbReference type="GO" id="GO:0008422">
    <property type="term" value="F:beta-glucosidase activity"/>
    <property type="evidence" value="ECO:0007669"/>
    <property type="project" value="TreeGrafter"/>
</dbReference>
<reference evidence="10 11" key="1">
    <citation type="submission" date="2019-07" db="EMBL/GenBank/DDBJ databases">
        <title>Whole genome shotgun sequence of Adhaeribacter aerolatus NBRC 106133.</title>
        <authorList>
            <person name="Hosoyama A."/>
            <person name="Uohara A."/>
            <person name="Ohji S."/>
            <person name="Ichikawa N."/>
        </authorList>
    </citation>
    <scope>NUCLEOTIDE SEQUENCE [LARGE SCALE GENOMIC DNA]</scope>
    <source>
        <strain evidence="10 11">NBRC 106133</strain>
    </source>
</reference>
<name>A0A512AX28_9BACT</name>
<proteinExistence type="inferred from homology"/>
<dbReference type="Proteomes" id="UP000321532">
    <property type="component" value="Unassembled WGS sequence"/>
</dbReference>
<keyword evidence="2 7" id="KW-0378">Hydrolase</keyword>
<evidence type="ECO:0000256" key="1">
    <source>
        <dbReference type="ARBA" id="ARBA00005641"/>
    </source>
</evidence>
<keyword evidence="11" id="KW-1185">Reference proteome</keyword>
<dbReference type="PROSITE" id="PS51318">
    <property type="entry name" value="TAT"/>
    <property type="match status" value="1"/>
</dbReference>